<keyword evidence="6 9" id="KW-0812">Transmembrane</keyword>
<reference evidence="12" key="2">
    <citation type="journal article" date="2007" name="Science">
        <title>Draft genome sequence of the sexually transmitted pathogen Trichomonas vaginalis.</title>
        <authorList>
            <person name="Carlton J.M."/>
            <person name="Hirt R.P."/>
            <person name="Silva J.C."/>
            <person name="Delcher A.L."/>
            <person name="Schatz M."/>
            <person name="Zhao Q."/>
            <person name="Wortman J.R."/>
            <person name="Bidwell S.L."/>
            <person name="Alsmark U.C.M."/>
            <person name="Besteiro S."/>
            <person name="Sicheritz-Ponten T."/>
            <person name="Noel C.J."/>
            <person name="Dacks J.B."/>
            <person name="Foster P.G."/>
            <person name="Simillion C."/>
            <person name="Van de Peer Y."/>
            <person name="Miranda-Saavedra D."/>
            <person name="Barton G.J."/>
            <person name="Westrop G.D."/>
            <person name="Mueller S."/>
            <person name="Dessi D."/>
            <person name="Fiori P.L."/>
            <person name="Ren Q."/>
            <person name="Paulsen I."/>
            <person name="Zhang H."/>
            <person name="Bastida-Corcuera F.D."/>
            <person name="Simoes-Barbosa A."/>
            <person name="Brown M.T."/>
            <person name="Hayes R.D."/>
            <person name="Mukherjee M."/>
            <person name="Okumura C.Y."/>
            <person name="Schneider R."/>
            <person name="Smith A.J."/>
            <person name="Vanacova S."/>
            <person name="Villalvazo M."/>
            <person name="Haas B.J."/>
            <person name="Pertea M."/>
            <person name="Feldblyum T.V."/>
            <person name="Utterback T.R."/>
            <person name="Shu C.L."/>
            <person name="Osoegawa K."/>
            <person name="de Jong P.J."/>
            <person name="Hrdy I."/>
            <person name="Horvathova L."/>
            <person name="Zubacova Z."/>
            <person name="Dolezal P."/>
            <person name="Malik S.B."/>
            <person name="Logsdon J.M. Jr."/>
            <person name="Henze K."/>
            <person name="Gupta A."/>
            <person name="Wang C.C."/>
            <person name="Dunne R.L."/>
            <person name="Upcroft J.A."/>
            <person name="Upcroft P."/>
            <person name="White O."/>
            <person name="Salzberg S.L."/>
            <person name="Tang P."/>
            <person name="Chiu C.-H."/>
            <person name="Lee Y.-S."/>
            <person name="Embley T.M."/>
            <person name="Coombs G.H."/>
            <person name="Mottram J.C."/>
            <person name="Tachezy J."/>
            <person name="Fraser-Liggett C.M."/>
            <person name="Johnson P.J."/>
        </authorList>
    </citation>
    <scope>NUCLEOTIDE SEQUENCE [LARGE SCALE GENOMIC DNA]</scope>
    <source>
        <strain evidence="12">G3</strain>
    </source>
</reference>
<keyword evidence="7 9" id="KW-1133">Transmembrane helix</keyword>
<organism evidence="12 13">
    <name type="scientific">Trichomonas vaginalis (strain ATCC PRA-98 / G3)</name>
    <dbReference type="NCBI Taxonomy" id="412133"/>
    <lineage>
        <taxon>Eukaryota</taxon>
        <taxon>Metamonada</taxon>
        <taxon>Parabasalia</taxon>
        <taxon>Trichomonadida</taxon>
        <taxon>Trichomonadidae</taxon>
        <taxon>Trichomonas</taxon>
    </lineage>
</organism>
<dbReference type="Pfam" id="PF16192">
    <property type="entry name" value="PMT_4TMC"/>
    <property type="match status" value="1"/>
</dbReference>
<evidence type="ECO:0000256" key="1">
    <source>
        <dbReference type="ARBA" id="ARBA00004127"/>
    </source>
</evidence>
<dbReference type="RefSeq" id="XP_001311993.1">
    <property type="nucleotide sequence ID" value="XM_001311992.1"/>
</dbReference>
<feature type="transmembrane region" description="Helical" evidence="9">
    <location>
        <begin position="134"/>
        <end position="159"/>
    </location>
</feature>
<dbReference type="InterPro" id="IPR003342">
    <property type="entry name" value="ArnT-like_N"/>
</dbReference>
<dbReference type="GO" id="GO:0035269">
    <property type="term" value="P:protein O-linked glycosylation via mannose"/>
    <property type="evidence" value="ECO:0000318"/>
    <property type="project" value="GO_Central"/>
</dbReference>
<reference evidence="12" key="1">
    <citation type="submission" date="2006-10" db="EMBL/GenBank/DDBJ databases">
        <authorList>
            <person name="Amadeo P."/>
            <person name="Zhao Q."/>
            <person name="Wortman J."/>
            <person name="Fraser-Liggett C."/>
            <person name="Carlton J."/>
        </authorList>
    </citation>
    <scope>NUCLEOTIDE SEQUENCE</scope>
    <source>
        <strain evidence="12">G3</strain>
    </source>
</reference>
<dbReference type="KEGG" id="tva:4756870"/>
<keyword evidence="8 9" id="KW-0472">Membrane</keyword>
<dbReference type="InterPro" id="IPR032421">
    <property type="entry name" value="PMT_4TMC"/>
</dbReference>
<evidence type="ECO:0000256" key="6">
    <source>
        <dbReference type="ARBA" id="ARBA00022692"/>
    </source>
</evidence>
<dbReference type="Proteomes" id="UP000001542">
    <property type="component" value="Unassembled WGS sequence"/>
</dbReference>
<dbReference type="Pfam" id="PF02366">
    <property type="entry name" value="PMT"/>
    <property type="match status" value="1"/>
</dbReference>
<sequence length="523" mass="61291">MQKFIRFVNWLQLYRLRKYFVLKHHDIVFEFKDLINILILSGIAYYARSKAFEYPAGMVFDEVHFGNFTNHYIKHEFFFDIHPPLAKLIFAKFAWLAEYDGSIEYSDEGERAYSDEKYITTRVAPIMLSSLVPAAMYIALRCMALSKIASFTSSFMAALDTTLIAEGKFCLTDGTLHLFTMVGMIGINIWLSKEVQSKSWWLWIYIASICMSFAYSVKNTALSLFFVAGYAQLMYYLDEKDFEIDENSFSEICRSLFTIVYPGLIFHYIIWYFHITTTPFIYEDTKDDEIQSYTLNYKNTTDLTKWVYWPPVVARVANCIGSAFMSNGLNFEPHPYMSRPKDWPLLTDVWVSFYHDYGLRTNCVCAGNVFVYYTAFFGVLACMLGFTRKGFAHITRLIVGYWMSYLPFFGVPRTMFLYHYLIPLMFGCMCFGAALDLWIKSGYWKGFIALSVMVAALTGFFIISPLVYGYKTPEDDWRILNKKWEYGREDRKEYHDYMQSMYLELKTAEEKEEAQKSNKGRRK</sequence>
<feature type="transmembrane region" description="Helical" evidence="9">
    <location>
        <begin position="417"/>
        <end position="439"/>
    </location>
</feature>
<dbReference type="GO" id="GO:0012505">
    <property type="term" value="C:endomembrane system"/>
    <property type="evidence" value="ECO:0007669"/>
    <property type="project" value="UniProtKB-SubCell"/>
</dbReference>
<keyword evidence="13" id="KW-1185">Reference proteome</keyword>
<evidence type="ECO:0000256" key="3">
    <source>
        <dbReference type="ARBA" id="ARBA00007222"/>
    </source>
</evidence>
<keyword evidence="4 12" id="KW-0328">Glycosyltransferase</keyword>
<feature type="transmembrane region" description="Helical" evidence="9">
    <location>
        <begin position="252"/>
        <end position="273"/>
    </location>
</feature>
<feature type="transmembrane region" description="Helical" evidence="9">
    <location>
        <begin position="370"/>
        <end position="387"/>
    </location>
</feature>
<protein>
    <submittedName>
        <fullName evidence="12">Dolichyl-phosphate-mannose-protein mannosyltransferase, putative</fullName>
    </submittedName>
</protein>
<dbReference type="EMBL" id="DS113651">
    <property type="protein sequence ID" value="EAX99063.1"/>
    <property type="molecule type" value="Genomic_DNA"/>
</dbReference>
<evidence type="ECO:0000256" key="2">
    <source>
        <dbReference type="ARBA" id="ARBA00004922"/>
    </source>
</evidence>
<feature type="transmembrane region" description="Helical" evidence="9">
    <location>
        <begin position="446"/>
        <end position="468"/>
    </location>
</feature>
<dbReference type="GO" id="GO:0016020">
    <property type="term" value="C:membrane"/>
    <property type="evidence" value="ECO:0007669"/>
    <property type="project" value="InterPro"/>
</dbReference>
<dbReference type="FunCoup" id="A2F7N6">
    <property type="interactions" value="470"/>
</dbReference>
<feature type="domain" description="Protein O-mannosyl-transferase C-terminal four TM" evidence="11">
    <location>
        <begin position="327"/>
        <end position="479"/>
    </location>
</feature>
<dbReference type="AlphaFoldDB" id="A2F7N6"/>
<dbReference type="OrthoDB" id="292747at2759"/>
<evidence type="ECO:0000256" key="4">
    <source>
        <dbReference type="ARBA" id="ARBA00022676"/>
    </source>
</evidence>
<dbReference type="SMR" id="A2F7N6"/>
<dbReference type="InterPro" id="IPR027005">
    <property type="entry name" value="PMT-like"/>
</dbReference>
<accession>A2F7N6</accession>
<evidence type="ECO:0000313" key="12">
    <source>
        <dbReference type="EMBL" id="EAX99063.1"/>
    </source>
</evidence>
<evidence type="ECO:0000313" key="13">
    <source>
        <dbReference type="Proteomes" id="UP000001542"/>
    </source>
</evidence>
<dbReference type="PANTHER" id="PTHR10050:SF46">
    <property type="entry name" value="PROTEIN O-MANNOSYL-TRANSFERASE 2"/>
    <property type="match status" value="1"/>
</dbReference>
<evidence type="ECO:0000259" key="10">
    <source>
        <dbReference type="Pfam" id="PF02366"/>
    </source>
</evidence>
<dbReference type="STRING" id="5722.A2F7N6"/>
<keyword evidence="5" id="KW-0808">Transferase</keyword>
<proteinExistence type="inferred from homology"/>
<dbReference type="VEuPathDB" id="TrichDB:TVAGG3_0405400"/>
<comment type="subcellular location">
    <subcellularLocation>
        <location evidence="1">Endomembrane system</location>
        <topology evidence="1">Multi-pass membrane protein</topology>
    </subcellularLocation>
</comment>
<comment type="similarity">
    <text evidence="3">Belongs to the glycosyltransferase 39 family.</text>
</comment>
<feature type="transmembrane region" description="Helical" evidence="9">
    <location>
        <begin position="171"/>
        <end position="191"/>
    </location>
</feature>
<dbReference type="PANTHER" id="PTHR10050">
    <property type="entry name" value="DOLICHYL-PHOSPHATE-MANNOSE--PROTEIN MANNOSYLTRANSFERASE"/>
    <property type="match status" value="1"/>
</dbReference>
<evidence type="ECO:0000259" key="11">
    <source>
        <dbReference type="Pfam" id="PF16192"/>
    </source>
</evidence>
<evidence type="ECO:0000256" key="5">
    <source>
        <dbReference type="ARBA" id="ARBA00022679"/>
    </source>
</evidence>
<dbReference type="GO" id="GO:0004169">
    <property type="term" value="F:dolichyl-phosphate-mannose-protein mannosyltransferase activity"/>
    <property type="evidence" value="ECO:0000318"/>
    <property type="project" value="GO_Central"/>
</dbReference>
<feature type="transmembrane region" description="Helical" evidence="9">
    <location>
        <begin position="203"/>
        <end position="231"/>
    </location>
</feature>
<evidence type="ECO:0000256" key="7">
    <source>
        <dbReference type="ARBA" id="ARBA00022989"/>
    </source>
</evidence>
<gene>
    <name evidence="12" type="ORF">TVAG_290100</name>
</gene>
<comment type="pathway">
    <text evidence="2">Protein modification; protein glycosylation.</text>
</comment>
<name>A2F7N6_TRIV3</name>
<feature type="transmembrane region" description="Helical" evidence="9">
    <location>
        <begin position="394"/>
        <end position="411"/>
    </location>
</feature>
<dbReference type="eggNOG" id="KOG3359">
    <property type="taxonomic scope" value="Eukaryota"/>
</dbReference>
<dbReference type="InParanoid" id="A2F7N6"/>
<dbReference type="UniPathway" id="UPA00378"/>
<evidence type="ECO:0000256" key="9">
    <source>
        <dbReference type="SAM" id="Phobius"/>
    </source>
</evidence>
<feature type="domain" description="ArnT-like N-terminal" evidence="10">
    <location>
        <begin position="40"/>
        <end position="233"/>
    </location>
</feature>
<dbReference type="VEuPathDB" id="TrichDB:TVAG_290100"/>
<evidence type="ECO:0000256" key="8">
    <source>
        <dbReference type="ARBA" id="ARBA00023136"/>
    </source>
</evidence>